<dbReference type="Proteomes" id="UP000054725">
    <property type="component" value="Unassembled WGS sequence"/>
</dbReference>
<accession>A0A0W0WKX9</accession>
<dbReference type="Pfam" id="PF01507">
    <property type="entry name" value="PAPS_reduct"/>
    <property type="match status" value="1"/>
</dbReference>
<evidence type="ECO:0000313" key="3">
    <source>
        <dbReference type="Proteomes" id="UP000054725"/>
    </source>
</evidence>
<dbReference type="AlphaFoldDB" id="A0A0W0WKX9"/>
<dbReference type="Gene3D" id="3.40.50.620">
    <property type="entry name" value="HUPs"/>
    <property type="match status" value="1"/>
</dbReference>
<dbReference type="EMBL" id="LNYO01000024">
    <property type="protein sequence ID" value="KTD32961.1"/>
    <property type="molecule type" value="Genomic_DNA"/>
</dbReference>
<name>A0A0W0WKX9_9GAMM</name>
<evidence type="ECO:0000313" key="2">
    <source>
        <dbReference type="EMBL" id="KTD32961.1"/>
    </source>
</evidence>
<dbReference type="RefSeq" id="WP_058505594.1">
    <property type="nucleotide sequence ID" value="NZ_CAAAIF010000007.1"/>
</dbReference>
<dbReference type="OrthoDB" id="5614754at2"/>
<proteinExistence type="predicted"/>
<sequence length="243" mass="28049">MQHVIIGNFGNHSLAVMQDLLERALPELHFVCVDTGWTATAWSERVLACSNYARNQGVKVHWLRAQTSFPDMVRDRKQFPSHKFQWCASFLKGLTILNFLDDFDPACEALIVSGKRRCDSRRYANLQEFEKEDELYQGRTIWHPLWQMNNHEFAELIKRTGFNLLPHQSLECSPCIHSQTRELAHLDEQSIMRLETLEQAIGQSMYKAPIRVQCTTSEDSERLDSLDLQQFDRGCGAAWGCGE</sequence>
<comment type="caution">
    <text evidence="2">The sequence shown here is derived from an EMBL/GenBank/DDBJ whole genome shotgun (WGS) entry which is preliminary data.</text>
</comment>
<feature type="domain" description="Phosphoadenosine phosphosulphate reductase" evidence="1">
    <location>
        <begin position="4"/>
        <end position="163"/>
    </location>
</feature>
<gene>
    <name evidence="2" type="ORF">Lnau_2609</name>
</gene>
<dbReference type="SUPFAM" id="SSF52402">
    <property type="entry name" value="Adenine nucleotide alpha hydrolases-like"/>
    <property type="match status" value="1"/>
</dbReference>
<dbReference type="InterPro" id="IPR014729">
    <property type="entry name" value="Rossmann-like_a/b/a_fold"/>
</dbReference>
<dbReference type="PATRIC" id="fig|45070.6.peg.2754"/>
<dbReference type="STRING" id="45070.Lnau_2609"/>
<keyword evidence="3" id="KW-1185">Reference proteome</keyword>
<organism evidence="2 3">
    <name type="scientific">Legionella nautarum</name>
    <dbReference type="NCBI Taxonomy" id="45070"/>
    <lineage>
        <taxon>Bacteria</taxon>
        <taxon>Pseudomonadati</taxon>
        <taxon>Pseudomonadota</taxon>
        <taxon>Gammaproteobacteria</taxon>
        <taxon>Legionellales</taxon>
        <taxon>Legionellaceae</taxon>
        <taxon>Legionella</taxon>
    </lineage>
</organism>
<protein>
    <submittedName>
        <fullName evidence="2">Phosphoadenosine phosphosulfate reductase family protein</fullName>
    </submittedName>
</protein>
<dbReference type="GO" id="GO:0003824">
    <property type="term" value="F:catalytic activity"/>
    <property type="evidence" value="ECO:0007669"/>
    <property type="project" value="InterPro"/>
</dbReference>
<reference evidence="2 3" key="1">
    <citation type="submission" date="2015-11" db="EMBL/GenBank/DDBJ databases">
        <title>Genomic analysis of 38 Legionella species identifies large and diverse effector repertoires.</title>
        <authorList>
            <person name="Burstein D."/>
            <person name="Amaro F."/>
            <person name="Zusman T."/>
            <person name="Lifshitz Z."/>
            <person name="Cohen O."/>
            <person name="Gilbert J.A."/>
            <person name="Pupko T."/>
            <person name="Shuman H.A."/>
            <person name="Segal G."/>
        </authorList>
    </citation>
    <scope>NUCLEOTIDE SEQUENCE [LARGE SCALE GENOMIC DNA]</scope>
    <source>
        <strain evidence="2 3">ATCC 49506</strain>
    </source>
</reference>
<evidence type="ECO:0000259" key="1">
    <source>
        <dbReference type="Pfam" id="PF01507"/>
    </source>
</evidence>
<dbReference type="InterPro" id="IPR002500">
    <property type="entry name" value="PAPS_reduct_dom"/>
</dbReference>